<organism evidence="2 3">
    <name type="scientific">Bhargavaea ullalensis</name>
    <dbReference type="NCBI Taxonomy" id="1265685"/>
    <lineage>
        <taxon>Bacteria</taxon>
        <taxon>Bacillati</taxon>
        <taxon>Bacillota</taxon>
        <taxon>Bacilli</taxon>
        <taxon>Bacillales</taxon>
        <taxon>Caryophanaceae</taxon>
        <taxon>Bhargavaea</taxon>
    </lineage>
</organism>
<protein>
    <submittedName>
        <fullName evidence="2">Uncharacterized protein</fullName>
    </submittedName>
</protein>
<sequence length="43" mass="5014">MIFKTVLRKGNTVQTVDKVSLMLLWLQFFFFLNILRISAAGPR</sequence>
<proteinExistence type="predicted"/>
<feature type="transmembrane region" description="Helical" evidence="1">
    <location>
        <begin position="21"/>
        <end position="39"/>
    </location>
</feature>
<comment type="caution">
    <text evidence="2">The sequence shown here is derived from an EMBL/GenBank/DDBJ whole genome shotgun (WGS) entry which is preliminary data.</text>
</comment>
<evidence type="ECO:0000313" key="2">
    <source>
        <dbReference type="EMBL" id="MET3576873.1"/>
    </source>
</evidence>
<dbReference type="EMBL" id="JBEPLW010000037">
    <property type="protein sequence ID" value="MET3576873.1"/>
    <property type="molecule type" value="Genomic_DNA"/>
</dbReference>
<keyword evidence="1" id="KW-0472">Membrane</keyword>
<evidence type="ECO:0000313" key="3">
    <source>
        <dbReference type="Proteomes" id="UP001549099"/>
    </source>
</evidence>
<keyword evidence="1" id="KW-0812">Transmembrane</keyword>
<accession>A0ABV2GF24</accession>
<evidence type="ECO:0000256" key="1">
    <source>
        <dbReference type="SAM" id="Phobius"/>
    </source>
</evidence>
<feature type="non-terminal residue" evidence="2">
    <location>
        <position position="43"/>
    </location>
</feature>
<reference evidence="2 3" key="1">
    <citation type="submission" date="2024-06" db="EMBL/GenBank/DDBJ databases">
        <title>Genomic Encyclopedia of Type Strains, Phase IV (KMG-IV): sequencing the most valuable type-strain genomes for metagenomic binning, comparative biology and taxonomic classification.</title>
        <authorList>
            <person name="Goeker M."/>
        </authorList>
    </citation>
    <scope>NUCLEOTIDE SEQUENCE [LARGE SCALE GENOMIC DNA]</scope>
    <source>
        <strain evidence="2 3">DSM 26128</strain>
    </source>
</reference>
<dbReference type="Proteomes" id="UP001549099">
    <property type="component" value="Unassembled WGS sequence"/>
</dbReference>
<keyword evidence="1" id="KW-1133">Transmembrane helix</keyword>
<name>A0ABV2GF24_9BACL</name>
<keyword evidence="3" id="KW-1185">Reference proteome</keyword>
<gene>
    <name evidence="2" type="ORF">ABID49_002805</name>
</gene>